<dbReference type="GO" id="GO:0006465">
    <property type="term" value="P:signal peptide processing"/>
    <property type="evidence" value="ECO:0007669"/>
    <property type="project" value="InterPro"/>
</dbReference>
<proteinExistence type="inferred from homology"/>
<organism evidence="9 10">
    <name type="scientific">Novosphingobium hassiacum</name>
    <dbReference type="NCBI Taxonomy" id="173676"/>
    <lineage>
        <taxon>Bacteria</taxon>
        <taxon>Pseudomonadati</taxon>
        <taxon>Pseudomonadota</taxon>
        <taxon>Alphaproteobacteria</taxon>
        <taxon>Sphingomonadales</taxon>
        <taxon>Sphingomonadaceae</taxon>
        <taxon>Novosphingobium</taxon>
    </lineage>
</organism>
<dbReference type="InterPro" id="IPR029045">
    <property type="entry name" value="ClpP/crotonase-like_dom_sf"/>
</dbReference>
<dbReference type="NCBIfam" id="TIGR00706">
    <property type="entry name" value="SppA_dom"/>
    <property type="match status" value="1"/>
</dbReference>
<reference evidence="9 10" key="1">
    <citation type="submission" date="2020-08" db="EMBL/GenBank/DDBJ databases">
        <title>Genomic Encyclopedia of Type Strains, Phase IV (KMG-IV): sequencing the most valuable type-strain genomes for metagenomic binning, comparative biology and taxonomic classification.</title>
        <authorList>
            <person name="Goeker M."/>
        </authorList>
    </citation>
    <scope>NUCLEOTIDE SEQUENCE [LARGE SCALE GENOMIC DNA]</scope>
    <source>
        <strain evidence="9 10">DSM 14552</strain>
    </source>
</reference>
<dbReference type="NCBIfam" id="TIGR00705">
    <property type="entry name" value="SppA_67K"/>
    <property type="match status" value="1"/>
</dbReference>
<keyword evidence="4 9" id="KW-0378">Hydrolase</keyword>
<dbReference type="EMBL" id="JACICY010000001">
    <property type="protein sequence ID" value="MBB3859660.1"/>
    <property type="molecule type" value="Genomic_DNA"/>
</dbReference>
<dbReference type="GO" id="GO:0008236">
    <property type="term" value="F:serine-type peptidase activity"/>
    <property type="evidence" value="ECO:0007669"/>
    <property type="project" value="UniProtKB-KW"/>
</dbReference>
<dbReference type="Gene3D" id="6.20.330.10">
    <property type="match status" value="1"/>
</dbReference>
<evidence type="ECO:0000256" key="7">
    <source>
        <dbReference type="PIRSR" id="PIRSR001217-1"/>
    </source>
</evidence>
<dbReference type="CDD" id="cd07023">
    <property type="entry name" value="S49_Sppa_N_C"/>
    <property type="match status" value="1"/>
</dbReference>
<dbReference type="SUPFAM" id="SSF52096">
    <property type="entry name" value="ClpP/crotonase"/>
    <property type="match status" value="2"/>
</dbReference>
<feature type="domain" description="Peptidase S49" evidence="8">
    <location>
        <begin position="126"/>
        <end position="281"/>
    </location>
</feature>
<gene>
    <name evidence="9" type="ORF">GGQ88_000900</name>
</gene>
<evidence type="ECO:0000313" key="9">
    <source>
        <dbReference type="EMBL" id="MBB3859660.1"/>
    </source>
</evidence>
<comment type="similarity">
    <text evidence="2">Belongs to the peptidase S49 family.</text>
</comment>
<evidence type="ECO:0000256" key="2">
    <source>
        <dbReference type="ARBA" id="ARBA00008683"/>
    </source>
</evidence>
<dbReference type="InterPro" id="IPR047217">
    <property type="entry name" value="S49_SppA_67K_type_N"/>
</dbReference>
<dbReference type="InterPro" id="IPR002142">
    <property type="entry name" value="Peptidase_S49"/>
</dbReference>
<dbReference type="Proteomes" id="UP000562395">
    <property type="component" value="Unassembled WGS sequence"/>
</dbReference>
<keyword evidence="5" id="KW-0720">Serine protease</keyword>
<evidence type="ECO:0000256" key="1">
    <source>
        <dbReference type="ARBA" id="ARBA00004370"/>
    </source>
</evidence>
<feature type="domain" description="Peptidase S49" evidence="8">
    <location>
        <begin position="378"/>
        <end position="528"/>
    </location>
</feature>
<dbReference type="InterPro" id="IPR004634">
    <property type="entry name" value="Pept_S49_pIV"/>
</dbReference>
<dbReference type="InterPro" id="IPR047272">
    <property type="entry name" value="S49_SppA_C"/>
</dbReference>
<dbReference type="Pfam" id="PF01343">
    <property type="entry name" value="Peptidase_S49"/>
    <property type="match status" value="2"/>
</dbReference>
<evidence type="ECO:0000256" key="6">
    <source>
        <dbReference type="ARBA" id="ARBA00023136"/>
    </source>
</evidence>
<feature type="active site" description="Proton donor/acceptor" evidence="7">
    <location>
        <position position="193"/>
    </location>
</feature>
<evidence type="ECO:0000256" key="5">
    <source>
        <dbReference type="ARBA" id="ARBA00022825"/>
    </source>
</evidence>
<dbReference type="PANTHER" id="PTHR33209">
    <property type="entry name" value="PROTEASE 4"/>
    <property type="match status" value="1"/>
</dbReference>
<dbReference type="PIRSF" id="PIRSF001217">
    <property type="entry name" value="Protease_4_SppA"/>
    <property type="match status" value="1"/>
</dbReference>
<keyword evidence="6" id="KW-0472">Membrane</keyword>
<dbReference type="RefSeq" id="WP_183611868.1">
    <property type="nucleotide sequence ID" value="NZ_JACICY010000001.1"/>
</dbReference>
<evidence type="ECO:0000259" key="8">
    <source>
        <dbReference type="Pfam" id="PF01343"/>
    </source>
</evidence>
<evidence type="ECO:0000256" key="4">
    <source>
        <dbReference type="ARBA" id="ARBA00022801"/>
    </source>
</evidence>
<accession>A0A7W5ZTF5</accession>
<feature type="active site" description="Nucleophile" evidence="7">
    <location>
        <position position="394"/>
    </location>
</feature>
<keyword evidence="3 9" id="KW-0645">Protease</keyword>
<protein>
    <submittedName>
        <fullName evidence="9">Protease-4</fullName>
        <ecNumber evidence="9">3.4.21.-</ecNumber>
    </submittedName>
</protein>
<keyword evidence="10" id="KW-1185">Reference proteome</keyword>
<evidence type="ECO:0000256" key="3">
    <source>
        <dbReference type="ARBA" id="ARBA00022670"/>
    </source>
</evidence>
<evidence type="ECO:0000313" key="10">
    <source>
        <dbReference type="Proteomes" id="UP000562395"/>
    </source>
</evidence>
<comment type="caution">
    <text evidence="9">The sequence shown here is derived from an EMBL/GenBank/DDBJ whole genome shotgun (WGS) entry which is preliminary data.</text>
</comment>
<dbReference type="InterPro" id="IPR004635">
    <property type="entry name" value="Pept_S49_SppA"/>
</dbReference>
<name>A0A7W5ZTF5_9SPHN</name>
<dbReference type="CDD" id="cd07018">
    <property type="entry name" value="S49_SppA_67K_type"/>
    <property type="match status" value="1"/>
</dbReference>
<sequence>MSFARSVWKILVAIKDGLVLLFLLLFFAALYAALTARPAPGMVRDGALYLPLTGSIVEEAATLSPTDLLLSGQAPVAEYVERDVVRAIEAAATDARIKAVVLDLEQFGGGSSVQITNIGAALDKVRAAKKPVLVRSLIYTDDAVQLAAHASEAWVDPMGGVAISGPGGTQIFYKGLIDRLKVKAHVFKVGAYKSAVEPYTRAESSPESREALNAVLQPIWQNWQDDVKRARPKADLTLALTDPAKWVADAGGDAAQAAVKSGLIDRVGDRVAFGQRVAELVGADTQGPLGAFKKTDLRVYLADKPAPTKGKAVAVVTVAGEIVDGDAGPGTAGGDRIADLIDSVTKSDDYAAMVLRVDSPGGSVMASERIRAAVERVRAKGLPVAVSMGSVAASGGYWVSTPAQRIFAEPSTITGSIGVFAVIPTFEATLPQYGVTTEQVRTTGLSGQPDLLGGLSPQVEAVLQGQVERTYALFLGYVAKARGKSAADVDKIAQGRIWDGGTARQLGLVDEFGGLDDAVAWAAKKADAKEWHAEYVETEASPFVAFLQQMETGAAPEGRARDLVGALAAQQQGLLARVEADVTRLVGGGGMRAYCLECVGDDTARGQGAAVRQSGIFRMLKVLLGAPDAH</sequence>
<dbReference type="EC" id="3.4.21.-" evidence="9"/>
<dbReference type="AlphaFoldDB" id="A0A7W5ZTF5"/>
<dbReference type="GO" id="GO:0016020">
    <property type="term" value="C:membrane"/>
    <property type="evidence" value="ECO:0007669"/>
    <property type="project" value="UniProtKB-SubCell"/>
</dbReference>
<dbReference type="Gene3D" id="3.90.226.10">
    <property type="entry name" value="2-enoyl-CoA Hydratase, Chain A, domain 1"/>
    <property type="match status" value="2"/>
</dbReference>
<dbReference type="PANTHER" id="PTHR33209:SF1">
    <property type="entry name" value="PEPTIDASE S49 DOMAIN-CONTAINING PROTEIN"/>
    <property type="match status" value="1"/>
</dbReference>
<comment type="subcellular location">
    <subcellularLocation>
        <location evidence="1">Membrane</location>
    </subcellularLocation>
</comment>